<evidence type="ECO:0000256" key="3">
    <source>
        <dbReference type="ARBA" id="ARBA00022691"/>
    </source>
</evidence>
<evidence type="ECO:0000256" key="2">
    <source>
        <dbReference type="ARBA" id="ARBA00022679"/>
    </source>
</evidence>
<dbReference type="InterPro" id="IPR029063">
    <property type="entry name" value="SAM-dependent_MTases_sf"/>
</dbReference>
<dbReference type="GO" id="GO:0032259">
    <property type="term" value="P:methylation"/>
    <property type="evidence" value="ECO:0007669"/>
    <property type="project" value="UniProtKB-KW"/>
</dbReference>
<keyword evidence="2" id="KW-0808">Transferase</keyword>
<organism evidence="4 5">
    <name type="scientific">Mangrovicoccus algicola</name>
    <dbReference type="NCBI Taxonomy" id="2771008"/>
    <lineage>
        <taxon>Bacteria</taxon>
        <taxon>Pseudomonadati</taxon>
        <taxon>Pseudomonadota</taxon>
        <taxon>Alphaproteobacteria</taxon>
        <taxon>Rhodobacterales</taxon>
        <taxon>Paracoccaceae</taxon>
        <taxon>Mangrovicoccus</taxon>
    </lineage>
</organism>
<evidence type="ECO:0000313" key="4">
    <source>
        <dbReference type="EMBL" id="MBE3638541.1"/>
    </source>
</evidence>
<dbReference type="AlphaFoldDB" id="A0A8J6YYU1"/>
<evidence type="ECO:0000313" key="5">
    <source>
        <dbReference type="Proteomes" id="UP000609121"/>
    </source>
</evidence>
<dbReference type="Pfam" id="PF13578">
    <property type="entry name" value="Methyltransf_24"/>
    <property type="match status" value="1"/>
</dbReference>
<dbReference type="Gene3D" id="3.40.50.150">
    <property type="entry name" value="Vaccinia Virus protein VP39"/>
    <property type="match status" value="1"/>
</dbReference>
<dbReference type="SUPFAM" id="SSF53335">
    <property type="entry name" value="S-adenosyl-L-methionine-dependent methyltransferases"/>
    <property type="match status" value="1"/>
</dbReference>
<gene>
    <name evidence="4" type="ORF">ICN82_10030</name>
</gene>
<dbReference type="Proteomes" id="UP000609121">
    <property type="component" value="Unassembled WGS sequence"/>
</dbReference>
<dbReference type="PANTHER" id="PTHR43167:SF1">
    <property type="entry name" value="PUTATIVE (AFU_ORTHOLOGUE AFUA_6G01830)-RELATED"/>
    <property type="match status" value="1"/>
</dbReference>
<keyword evidence="3" id="KW-0949">S-adenosyl-L-methionine</keyword>
<dbReference type="PANTHER" id="PTHR43167">
    <property type="entry name" value="PUTATIVE (AFU_ORTHOLOGUE AFUA_6G01830)-RELATED"/>
    <property type="match status" value="1"/>
</dbReference>
<dbReference type="EMBL" id="JACVXA010000024">
    <property type="protein sequence ID" value="MBE3638541.1"/>
    <property type="molecule type" value="Genomic_DNA"/>
</dbReference>
<dbReference type="GO" id="GO:0008171">
    <property type="term" value="F:O-methyltransferase activity"/>
    <property type="evidence" value="ECO:0007669"/>
    <property type="project" value="InterPro"/>
</dbReference>
<proteinExistence type="predicted"/>
<reference evidence="4" key="1">
    <citation type="submission" date="2020-09" db="EMBL/GenBank/DDBJ databases">
        <title>A novel bacterium of genus Mangrovicoccus, isolated from South China Sea.</title>
        <authorList>
            <person name="Huang H."/>
            <person name="Mo K."/>
            <person name="Hu Y."/>
        </authorList>
    </citation>
    <scope>NUCLEOTIDE SEQUENCE</scope>
    <source>
        <strain evidence="4">HB182678</strain>
    </source>
</reference>
<keyword evidence="1 4" id="KW-0489">Methyltransferase</keyword>
<keyword evidence="5" id="KW-1185">Reference proteome</keyword>
<sequence>MPADAVGTGSTDQRMQRALEGYHARIAAEREGVPVIEGHRHMAIGPETGQLVNLLARALPRPRILELGTSFGYSTLWLADAARAAGGHVTTLELESAKSAHAEEQLGAAGLADRVTFLVGDALQILPGLAGPFDFVLIDHWKDLYLPSFEIVLPKLAPGAILAADNMIRGGGDGAGQAAYAAAVRATPGMSSVLLPVGTGVELSRYLPG</sequence>
<dbReference type="CDD" id="cd02440">
    <property type="entry name" value="AdoMet_MTases"/>
    <property type="match status" value="1"/>
</dbReference>
<dbReference type="PROSITE" id="PS51682">
    <property type="entry name" value="SAM_OMT_I"/>
    <property type="match status" value="1"/>
</dbReference>
<evidence type="ECO:0000256" key="1">
    <source>
        <dbReference type="ARBA" id="ARBA00022603"/>
    </source>
</evidence>
<protein>
    <submittedName>
        <fullName evidence="4">Class I SAM-dependent methyltransferase</fullName>
    </submittedName>
</protein>
<accession>A0A8J6YYU1</accession>
<name>A0A8J6YYU1_9RHOB</name>
<comment type="caution">
    <text evidence="4">The sequence shown here is derived from an EMBL/GenBank/DDBJ whole genome shotgun (WGS) entry which is preliminary data.</text>
</comment>
<dbReference type="InterPro" id="IPR002935">
    <property type="entry name" value="SAM_O-MeTrfase"/>
</dbReference>